<evidence type="ECO:0000256" key="1">
    <source>
        <dbReference type="SAM" id="MobiDB-lite"/>
    </source>
</evidence>
<feature type="compositionally biased region" description="Polar residues" evidence="1">
    <location>
        <begin position="247"/>
        <end position="267"/>
    </location>
</feature>
<reference evidence="3 4" key="1">
    <citation type="submission" date="2025-04" db="UniProtKB">
        <authorList>
            <consortium name="RefSeq"/>
        </authorList>
    </citation>
    <scope>IDENTIFICATION</scope>
    <source>
        <tissue evidence="3 4">Whole body</tissue>
    </source>
</reference>
<gene>
    <name evidence="3 4" type="primary">LOC112459813</name>
</gene>
<name>A0A6J1QCB0_9HYME</name>
<evidence type="ECO:0000313" key="3">
    <source>
        <dbReference type="RefSeq" id="XP_024879913.1"/>
    </source>
</evidence>
<dbReference type="AlphaFoldDB" id="A0A6J1QCB0"/>
<dbReference type="OrthoDB" id="7700684at2759"/>
<evidence type="ECO:0000313" key="4">
    <source>
        <dbReference type="RefSeq" id="XP_024879919.1"/>
    </source>
</evidence>
<feature type="region of interest" description="Disordered" evidence="1">
    <location>
        <begin position="142"/>
        <end position="166"/>
    </location>
</feature>
<dbReference type="RefSeq" id="XP_024879913.1">
    <property type="nucleotide sequence ID" value="XM_025024145.1"/>
</dbReference>
<dbReference type="GeneID" id="112459813"/>
<keyword evidence="2" id="KW-1185">Reference proteome</keyword>
<dbReference type="Proteomes" id="UP000504618">
    <property type="component" value="Unplaced"/>
</dbReference>
<dbReference type="RefSeq" id="XP_024879919.1">
    <property type="nucleotide sequence ID" value="XM_025024151.1"/>
</dbReference>
<sequence>MSTNNEEELRTKFWDKLEAEVGAFIPLHIRNICKYNGLDNPLSIRFIDESTIGDIEEFVRNTMTKLLENVEDKENYFGVQHKQAENFKFNHGDKFLLISLAKHVRSKPLDYYGAKCQSKEKSTEEKKRLEFCASEEIRKLKKQMSSTSNKKPKRDQDELGGETLSEKTFRRMMGMEVSIEVRKKTNRKKDRKGEISEDVLEATIECPVCSTALFCTKKFDMISRWSLSNYHRHIKAHAEKEDDESSLQKSKTVSNPKTPNLVEQSTAEDSRKNLPELEISHDQRSSAPAGHITNITKDLSTEVSENMVPTTSIGQAVYAILKNNSGEY</sequence>
<proteinExistence type="predicted"/>
<accession>A0A6J1QCB0</accession>
<feature type="region of interest" description="Disordered" evidence="1">
    <location>
        <begin position="238"/>
        <end position="271"/>
    </location>
</feature>
<organism evidence="2 4">
    <name type="scientific">Temnothorax curvispinosus</name>
    <dbReference type="NCBI Taxonomy" id="300111"/>
    <lineage>
        <taxon>Eukaryota</taxon>
        <taxon>Metazoa</taxon>
        <taxon>Ecdysozoa</taxon>
        <taxon>Arthropoda</taxon>
        <taxon>Hexapoda</taxon>
        <taxon>Insecta</taxon>
        <taxon>Pterygota</taxon>
        <taxon>Neoptera</taxon>
        <taxon>Endopterygota</taxon>
        <taxon>Hymenoptera</taxon>
        <taxon>Apocrita</taxon>
        <taxon>Aculeata</taxon>
        <taxon>Formicoidea</taxon>
        <taxon>Formicidae</taxon>
        <taxon>Myrmicinae</taxon>
        <taxon>Temnothorax</taxon>
    </lineage>
</organism>
<evidence type="ECO:0000313" key="2">
    <source>
        <dbReference type="Proteomes" id="UP000504618"/>
    </source>
</evidence>
<protein>
    <submittedName>
        <fullName evidence="3 4">Uncharacterized protein LOC112459813</fullName>
    </submittedName>
</protein>